<comment type="caution">
    <text evidence="5">The sequence shown here is derived from an EMBL/GenBank/DDBJ whole genome shotgun (WGS) entry which is preliminary data.</text>
</comment>
<reference evidence="5" key="3">
    <citation type="submission" date="2023-02" db="EMBL/GenBank/DDBJ databases">
        <authorList>
            <person name="Sun Q."/>
            <person name="Mori K."/>
        </authorList>
    </citation>
    <scope>NUCLEOTIDE SEQUENCE</scope>
    <source>
        <strain evidence="5">NBRC 106348</strain>
    </source>
</reference>
<proteinExistence type="predicted"/>
<dbReference type="SMART" id="SM00885">
    <property type="entry name" value="D5_N"/>
    <property type="match status" value="1"/>
</dbReference>
<protein>
    <recommendedName>
        <fullName evidence="2">Bacteriophage/plasmid primase P4 C-terminal domain-containing protein</fullName>
    </recommendedName>
</protein>
<keyword evidence="6" id="KW-1185">Reference proteome</keyword>
<feature type="domain" description="Bacteriophage/plasmid primase P4 C-terminal" evidence="2">
    <location>
        <begin position="95"/>
        <end position="237"/>
    </location>
</feature>
<dbReference type="EMBL" id="BSUK01000001">
    <property type="protein sequence ID" value="GMA26668.1"/>
    <property type="molecule type" value="Genomic_DNA"/>
</dbReference>
<dbReference type="EMBL" id="BSUK01000001">
    <property type="protein sequence ID" value="GMA26730.1"/>
    <property type="molecule type" value="Genomic_DNA"/>
</dbReference>
<name>A0ABQ6IAJ5_9MICO</name>
<dbReference type="EMBL" id="BSUK01000001">
    <property type="protein sequence ID" value="GMA22263.1"/>
    <property type="molecule type" value="Genomic_DNA"/>
</dbReference>
<dbReference type="InterPro" id="IPR014818">
    <property type="entry name" value="Phage/plasmid_primase_P4_C"/>
</dbReference>
<gene>
    <name evidence="3" type="ORF">GCM10025864_00220</name>
    <name evidence="4" type="ORF">GCM10025864_44270</name>
    <name evidence="5" type="ORF">GCM10025864_44890</name>
</gene>
<feature type="region of interest" description="Disordered" evidence="1">
    <location>
        <begin position="217"/>
        <end position="241"/>
    </location>
</feature>
<organism evidence="5 6">
    <name type="scientific">Luteimicrobium album</name>
    <dbReference type="NCBI Taxonomy" id="1054550"/>
    <lineage>
        <taxon>Bacteria</taxon>
        <taxon>Bacillati</taxon>
        <taxon>Actinomycetota</taxon>
        <taxon>Actinomycetes</taxon>
        <taxon>Micrococcales</taxon>
        <taxon>Luteimicrobium</taxon>
    </lineage>
</organism>
<dbReference type="Pfam" id="PF08706">
    <property type="entry name" value="D5_N"/>
    <property type="match status" value="1"/>
</dbReference>
<evidence type="ECO:0000313" key="3">
    <source>
        <dbReference type="EMBL" id="GMA22263.1"/>
    </source>
</evidence>
<evidence type="ECO:0000259" key="2">
    <source>
        <dbReference type="SMART" id="SM00885"/>
    </source>
</evidence>
<dbReference type="RefSeq" id="WP_284291146.1">
    <property type="nucleotide sequence ID" value="NZ_BSUK01000001.1"/>
</dbReference>
<dbReference type="Proteomes" id="UP001157091">
    <property type="component" value="Unassembled WGS sequence"/>
</dbReference>
<evidence type="ECO:0000313" key="6">
    <source>
        <dbReference type="Proteomes" id="UP001157091"/>
    </source>
</evidence>
<reference evidence="6" key="2">
    <citation type="journal article" date="2019" name="Int. J. Syst. Evol. Microbiol.">
        <title>The Global Catalogue of Microorganisms (GCM) 10K type strain sequencing project: providing services to taxonomists for standard genome sequencing and annotation.</title>
        <authorList>
            <consortium name="The Broad Institute Genomics Platform"/>
            <consortium name="The Broad Institute Genome Sequencing Center for Infectious Disease"/>
            <person name="Wu L."/>
            <person name="Ma J."/>
        </authorList>
    </citation>
    <scope>NUCLEOTIDE SEQUENCE [LARGE SCALE GENOMIC DNA]</scope>
    <source>
        <strain evidence="6">NBRC 106348</strain>
    </source>
</reference>
<evidence type="ECO:0000313" key="5">
    <source>
        <dbReference type="EMBL" id="GMA26730.1"/>
    </source>
</evidence>
<evidence type="ECO:0000256" key="1">
    <source>
        <dbReference type="SAM" id="MobiDB-lite"/>
    </source>
</evidence>
<sequence>MPYTKLGALAVLEHGGDHTAAAKALAAAGFGQRATALRPVPDHPTADDLAGLIAPTADGALPVPPAPRPQLHVVDEPAPEQVADRVATPDQDNTALLFVDAHADTVRYATGRGRWLTWTGHHWSVDDRELVREHARTLVRRLPGGEGWETYRKKALSARGVTDVLRLAQSDQRIVVAAKELDARPYELNTPAGIVDLRTGTLSQPDPAALHTRTTTVAPDFDASHPCGTGSSPTRSPATPT</sequence>
<evidence type="ECO:0000313" key="4">
    <source>
        <dbReference type="EMBL" id="GMA26668.1"/>
    </source>
</evidence>
<accession>A0ABQ6IAJ5</accession>
<feature type="compositionally biased region" description="Polar residues" evidence="1">
    <location>
        <begin position="229"/>
        <end position="241"/>
    </location>
</feature>
<reference evidence="5" key="1">
    <citation type="journal article" date="2014" name="Int. J. Syst. Evol. Microbiol.">
        <title>Complete genome of a new Firmicutes species belonging to the dominant human colonic microbiota ('Ruminococcus bicirculans') reveals two chromosomes and a selective capacity to utilize plant glucans.</title>
        <authorList>
            <consortium name="NISC Comparative Sequencing Program"/>
            <person name="Wegmann U."/>
            <person name="Louis P."/>
            <person name="Goesmann A."/>
            <person name="Henrissat B."/>
            <person name="Duncan S.H."/>
            <person name="Flint H.J."/>
        </authorList>
    </citation>
    <scope>NUCLEOTIDE SEQUENCE</scope>
    <source>
        <strain evidence="5">NBRC 106348</strain>
    </source>
</reference>